<sequence>MHLDTAVSAARVFVKQWSCAGQSLGFLLQYSKKLSTVTTNLLQAVQGVWSLSNSYRPPDSLLRQLQRYAWLPMLCEAVMCLKDCCSSQQMAGSSDHAAAEAMQHADTAILALGSLLLAICRWCNLSQLLHTAEQQGAPRSAAAFRELFQQAWCHAAVFLLANYTAVLVALLRQDVQQQQQQQQLLPPGLREQHSLQLLQLAEAYLRCQHLSRVVGLEAGQLLAAVLPNTAHLAVGGMALHMMEQATAWLNIITVWQGRSSEANCSSQLMQQQCCSSCFLSGQPSPLTGKRPPAQLPAAAAAAAAAVAAAAAAAASLMQAPAVKMKLCPA</sequence>
<feature type="transmembrane region" description="Helical" evidence="1">
    <location>
        <begin position="295"/>
        <end position="316"/>
    </location>
</feature>
<keyword evidence="1" id="KW-0812">Transmembrane</keyword>
<name>A0ABY8TRM0_TETOB</name>
<keyword evidence="3" id="KW-1185">Reference proteome</keyword>
<keyword evidence="1" id="KW-1133">Transmembrane helix</keyword>
<organism evidence="2 3">
    <name type="scientific">Tetradesmus obliquus</name>
    <name type="common">Green alga</name>
    <name type="synonym">Acutodesmus obliquus</name>
    <dbReference type="NCBI Taxonomy" id="3088"/>
    <lineage>
        <taxon>Eukaryota</taxon>
        <taxon>Viridiplantae</taxon>
        <taxon>Chlorophyta</taxon>
        <taxon>core chlorophytes</taxon>
        <taxon>Chlorophyceae</taxon>
        <taxon>CS clade</taxon>
        <taxon>Sphaeropleales</taxon>
        <taxon>Scenedesmaceae</taxon>
        <taxon>Tetradesmus</taxon>
    </lineage>
</organism>
<evidence type="ECO:0000313" key="2">
    <source>
        <dbReference type="EMBL" id="WIA11754.1"/>
    </source>
</evidence>
<evidence type="ECO:0000256" key="1">
    <source>
        <dbReference type="SAM" id="Phobius"/>
    </source>
</evidence>
<evidence type="ECO:0000313" key="3">
    <source>
        <dbReference type="Proteomes" id="UP001244341"/>
    </source>
</evidence>
<reference evidence="2 3" key="1">
    <citation type="submission" date="2023-05" db="EMBL/GenBank/DDBJ databases">
        <title>A 100% complete, gapless, phased diploid assembly of the Scenedesmus obliquus UTEX 3031 genome.</title>
        <authorList>
            <person name="Biondi T.C."/>
            <person name="Hanschen E.R."/>
            <person name="Kwon T."/>
            <person name="Eng W."/>
            <person name="Kruse C.P.S."/>
            <person name="Koehler S.I."/>
            <person name="Kunde Y."/>
            <person name="Gleasner C.D."/>
            <person name="You Mak K.T."/>
            <person name="Polle J."/>
            <person name="Hovde B.T."/>
            <person name="Starkenburg S.R."/>
        </authorList>
    </citation>
    <scope>NUCLEOTIDE SEQUENCE [LARGE SCALE GENOMIC DNA]</scope>
    <source>
        <strain evidence="2 3">DOE0152z</strain>
    </source>
</reference>
<gene>
    <name evidence="2" type="ORF">OEZ85_011849</name>
</gene>
<protein>
    <submittedName>
        <fullName evidence="2">Uncharacterized protein</fullName>
    </submittedName>
</protein>
<dbReference type="Proteomes" id="UP001244341">
    <property type="component" value="Chromosome 3b"/>
</dbReference>
<proteinExistence type="predicted"/>
<accession>A0ABY8TRM0</accession>
<keyword evidence="1" id="KW-0472">Membrane</keyword>
<dbReference type="EMBL" id="CP126210">
    <property type="protein sequence ID" value="WIA11754.1"/>
    <property type="molecule type" value="Genomic_DNA"/>
</dbReference>